<reference evidence="2" key="1">
    <citation type="journal article" date="2014" name="Front. Microbiol.">
        <title>High frequency of phylogenetically diverse reductive dehalogenase-homologous genes in deep subseafloor sedimentary metagenomes.</title>
        <authorList>
            <person name="Kawai M."/>
            <person name="Futagami T."/>
            <person name="Toyoda A."/>
            <person name="Takaki Y."/>
            <person name="Nishi S."/>
            <person name="Hori S."/>
            <person name="Arai W."/>
            <person name="Tsubouchi T."/>
            <person name="Morono Y."/>
            <person name="Uchiyama I."/>
            <person name="Ito T."/>
            <person name="Fujiyama A."/>
            <person name="Inagaki F."/>
            <person name="Takami H."/>
        </authorList>
    </citation>
    <scope>NUCLEOTIDE SEQUENCE</scope>
    <source>
        <strain evidence="2">Expedition CK06-06</strain>
    </source>
</reference>
<dbReference type="Pfam" id="PF01814">
    <property type="entry name" value="Hemerythrin"/>
    <property type="match status" value="1"/>
</dbReference>
<feature type="non-terminal residue" evidence="2">
    <location>
        <position position="100"/>
    </location>
</feature>
<name>X0VPS9_9ZZZZ</name>
<proteinExistence type="predicted"/>
<dbReference type="InterPro" id="IPR012312">
    <property type="entry name" value="Hemerythrin-like"/>
</dbReference>
<dbReference type="AlphaFoldDB" id="X0VPS9"/>
<evidence type="ECO:0000313" key="2">
    <source>
        <dbReference type="EMBL" id="GAG13162.1"/>
    </source>
</evidence>
<accession>X0VPS9</accession>
<comment type="caution">
    <text evidence="2">The sequence shown here is derived from an EMBL/GenBank/DDBJ whole genome shotgun (WGS) entry which is preliminary data.</text>
</comment>
<sequence>MIDPIQRFEDEHQHALGELEKLEAAARAMAGATGDVAEAQLEAARAAHEFVSTAVREHNENEELALFSVLGDEAPTEPFVEDHAAIRAMERRLLAAIEAR</sequence>
<organism evidence="2">
    <name type="scientific">marine sediment metagenome</name>
    <dbReference type="NCBI Taxonomy" id="412755"/>
    <lineage>
        <taxon>unclassified sequences</taxon>
        <taxon>metagenomes</taxon>
        <taxon>ecological metagenomes</taxon>
    </lineage>
</organism>
<gene>
    <name evidence="2" type="ORF">S01H1_35716</name>
</gene>
<dbReference type="EMBL" id="BARS01022329">
    <property type="protein sequence ID" value="GAG13162.1"/>
    <property type="molecule type" value="Genomic_DNA"/>
</dbReference>
<feature type="domain" description="Hemerythrin-like" evidence="1">
    <location>
        <begin position="4"/>
        <end position="97"/>
    </location>
</feature>
<evidence type="ECO:0000259" key="1">
    <source>
        <dbReference type="Pfam" id="PF01814"/>
    </source>
</evidence>
<dbReference type="Gene3D" id="1.20.120.520">
    <property type="entry name" value="nmb1532 protein domain like"/>
    <property type="match status" value="1"/>
</dbReference>
<protein>
    <recommendedName>
        <fullName evidence="1">Hemerythrin-like domain-containing protein</fullName>
    </recommendedName>
</protein>